<evidence type="ECO:0000313" key="2">
    <source>
        <dbReference type="EMBL" id="MDF2261024.1"/>
    </source>
</evidence>
<dbReference type="PANTHER" id="PTHR43056:SF10">
    <property type="entry name" value="COCE_NOND FAMILY, PUTATIVE (AFU_ORTHOLOGUE AFUA_7G00600)-RELATED"/>
    <property type="match status" value="1"/>
</dbReference>
<dbReference type="Proteomes" id="UP001220022">
    <property type="component" value="Unassembled WGS sequence"/>
</dbReference>
<proteinExistence type="predicted"/>
<dbReference type="PANTHER" id="PTHR43056">
    <property type="entry name" value="PEPTIDASE S9 PROLYL OLIGOPEPTIDASE"/>
    <property type="match status" value="1"/>
</dbReference>
<protein>
    <submittedName>
        <fullName evidence="2">CocE/NonD family hydrolase</fullName>
    </submittedName>
</protein>
<dbReference type="InterPro" id="IPR050585">
    <property type="entry name" value="Xaa-Pro_dipeptidyl-ppase/CocE"/>
</dbReference>
<dbReference type="InterPro" id="IPR005674">
    <property type="entry name" value="CocE/Ser_esterase"/>
</dbReference>
<evidence type="ECO:0000313" key="3">
    <source>
        <dbReference type="Proteomes" id="UP001220022"/>
    </source>
</evidence>
<dbReference type="InterPro" id="IPR029058">
    <property type="entry name" value="AB_hydrolase_fold"/>
</dbReference>
<dbReference type="InterPro" id="IPR000383">
    <property type="entry name" value="Xaa-Pro-like_dom"/>
</dbReference>
<dbReference type="EMBL" id="JARHTQ010000045">
    <property type="protein sequence ID" value="MDF2261024.1"/>
    <property type="molecule type" value="Genomic_DNA"/>
</dbReference>
<dbReference type="Gene3D" id="3.40.50.1820">
    <property type="entry name" value="alpha/beta hydrolase"/>
    <property type="match status" value="1"/>
</dbReference>
<comment type="caution">
    <text evidence="2">The sequence shown here is derived from an EMBL/GenBank/DDBJ whole genome shotgun (WGS) entry which is preliminary data.</text>
</comment>
<dbReference type="NCBIfam" id="TIGR00976">
    <property type="entry name" value="CocE_NonD"/>
    <property type="match status" value="1"/>
</dbReference>
<accession>A0ABT5ZB66</accession>
<dbReference type="RefSeq" id="WP_275822215.1">
    <property type="nucleotide sequence ID" value="NZ_BAAANM010000042.1"/>
</dbReference>
<dbReference type="GO" id="GO:0016787">
    <property type="term" value="F:hydrolase activity"/>
    <property type="evidence" value="ECO:0007669"/>
    <property type="project" value="UniProtKB-KW"/>
</dbReference>
<organism evidence="2 3">
    <name type="scientific">Streptantibioticus ferralitis</name>
    <dbReference type="NCBI Taxonomy" id="236510"/>
    <lineage>
        <taxon>Bacteria</taxon>
        <taxon>Bacillati</taxon>
        <taxon>Actinomycetota</taxon>
        <taxon>Actinomycetes</taxon>
        <taxon>Kitasatosporales</taxon>
        <taxon>Streptomycetaceae</taxon>
        <taxon>Streptantibioticus</taxon>
    </lineage>
</organism>
<dbReference type="Pfam" id="PF02129">
    <property type="entry name" value="Peptidase_S15"/>
    <property type="match status" value="1"/>
</dbReference>
<evidence type="ECO:0000259" key="1">
    <source>
        <dbReference type="Pfam" id="PF02129"/>
    </source>
</evidence>
<keyword evidence="2" id="KW-0378">Hydrolase</keyword>
<keyword evidence="3" id="KW-1185">Reference proteome</keyword>
<name>A0ABT5ZB66_9ACTN</name>
<sequence>MIIDRDVAVPIDDGAVLRADVFRPDITEPVPVIMTLGPYGKGVRYQDGYAPQWNWLLTTYPHILPGSTREYMAWETADPETWVPWGYAVVRVDSRGAGRSPGRLDIMSPREVRDYYDAIEWAGTQPWSNGKVDLNGISYYAINQWLVASLQPPHLAAMIPWEGAADFYRDWARHGGIMSNAFLESVFSGRTTIHTGGDTASSLLLPVVPAPDAGHAA</sequence>
<feature type="domain" description="Xaa-Pro dipeptidyl-peptidase-like" evidence="1">
    <location>
        <begin position="13"/>
        <end position="184"/>
    </location>
</feature>
<gene>
    <name evidence="2" type="ORF">P2L57_36500</name>
</gene>
<reference evidence="2 3" key="1">
    <citation type="submission" date="2023-03" db="EMBL/GenBank/DDBJ databases">
        <title>Draft genome sequence of type strain Streptomyces ferralitis JCM 14344.</title>
        <authorList>
            <person name="Klaysubun C."/>
            <person name="Duangmal K."/>
        </authorList>
    </citation>
    <scope>NUCLEOTIDE SEQUENCE [LARGE SCALE GENOMIC DNA]</scope>
    <source>
        <strain evidence="2 3">JCM 14344</strain>
    </source>
</reference>
<dbReference type="SUPFAM" id="SSF53474">
    <property type="entry name" value="alpha/beta-Hydrolases"/>
    <property type="match status" value="1"/>
</dbReference>